<evidence type="ECO:0000259" key="6">
    <source>
        <dbReference type="Pfam" id="PF25944"/>
    </source>
</evidence>
<gene>
    <name evidence="8" type="ORF">GGQ67_003009</name>
</gene>
<dbReference type="SUPFAM" id="SSF111369">
    <property type="entry name" value="HlyD-like secretion proteins"/>
    <property type="match status" value="1"/>
</dbReference>
<dbReference type="InterPro" id="IPR006143">
    <property type="entry name" value="RND_pump_MFP"/>
</dbReference>
<dbReference type="GO" id="GO:0005886">
    <property type="term" value="C:plasma membrane"/>
    <property type="evidence" value="ECO:0007669"/>
    <property type="project" value="TreeGrafter"/>
</dbReference>
<dbReference type="EMBL" id="JACIDW010000009">
    <property type="protein sequence ID" value="MBB3965336.1"/>
    <property type="molecule type" value="Genomic_DNA"/>
</dbReference>
<evidence type="ECO:0000256" key="1">
    <source>
        <dbReference type="ARBA" id="ARBA00004196"/>
    </source>
</evidence>
<name>A0A7W6GD74_9HYPH</name>
<evidence type="ECO:0000256" key="3">
    <source>
        <dbReference type="SAM" id="SignalP"/>
    </source>
</evidence>
<organism evidence="8 9">
    <name type="scientific">Rhizobium metallidurans</name>
    <dbReference type="NCBI Taxonomy" id="1265931"/>
    <lineage>
        <taxon>Bacteria</taxon>
        <taxon>Pseudomonadati</taxon>
        <taxon>Pseudomonadota</taxon>
        <taxon>Alphaproteobacteria</taxon>
        <taxon>Hyphomicrobiales</taxon>
        <taxon>Rhizobiaceae</taxon>
        <taxon>Rhizobium/Agrobacterium group</taxon>
        <taxon>Rhizobium</taxon>
    </lineage>
</organism>
<dbReference type="InterPro" id="IPR058627">
    <property type="entry name" value="MdtA-like_C"/>
</dbReference>
<evidence type="ECO:0000256" key="2">
    <source>
        <dbReference type="ARBA" id="ARBA00009477"/>
    </source>
</evidence>
<keyword evidence="3" id="KW-0732">Signal</keyword>
<evidence type="ECO:0000313" key="9">
    <source>
        <dbReference type="Proteomes" id="UP000582090"/>
    </source>
</evidence>
<dbReference type="InterPro" id="IPR058625">
    <property type="entry name" value="MdtA-like_BSH"/>
</dbReference>
<evidence type="ECO:0000259" key="5">
    <source>
        <dbReference type="Pfam" id="PF25917"/>
    </source>
</evidence>
<feature type="signal peptide" evidence="3">
    <location>
        <begin position="1"/>
        <end position="31"/>
    </location>
</feature>
<evidence type="ECO:0000259" key="4">
    <source>
        <dbReference type="Pfam" id="PF25876"/>
    </source>
</evidence>
<feature type="domain" description="Multidrug resistance protein MdtA-like alpha-helical hairpin" evidence="4">
    <location>
        <begin position="107"/>
        <end position="176"/>
    </location>
</feature>
<dbReference type="Proteomes" id="UP000582090">
    <property type="component" value="Unassembled WGS sequence"/>
</dbReference>
<dbReference type="FunFam" id="2.40.420.20:FF:000001">
    <property type="entry name" value="Efflux RND transporter periplasmic adaptor subunit"/>
    <property type="match status" value="1"/>
</dbReference>
<protein>
    <submittedName>
        <fullName evidence="8">Membrane fusion protein (Multidrug efflux system)</fullName>
    </submittedName>
</protein>
<feature type="domain" description="Multidrug resistance protein MdtA-like beta-barrel" evidence="6">
    <location>
        <begin position="212"/>
        <end position="298"/>
    </location>
</feature>
<dbReference type="Pfam" id="PF25876">
    <property type="entry name" value="HH_MFP_RND"/>
    <property type="match status" value="1"/>
</dbReference>
<sequence>MQNKNQRHFSTVRSGVLVAAVSIFMSSAALAQQAAAPPPPSVTTVNIATSSVPLSYQYAARISAFRQTEVRARVNGILLKRNFVEGAQVKAGDVLFLMDPASYEAALMQAQAGLKQAQAQLSQGIREEKRNISLFDQKVGSQKSRDDAISARELAEAAVASAEAQVKTAELNLGYTKVTAPISGVTSLEQVSEGSLISSDSSLLTNITQLDPVYVNFSFSDAEAREIRHLIDLMKSKGQEQKLRVKLTFGDGSTYGSEGLVDFTSATVDVNTGTIQARAVIDNPDRQLIPGQFVRATVSGVTADSAIVIPEVALLQGPQGQFVYTVGKDGKAKINAVTLGQKVGSNWIVNSGLEAGDQLITEGVIKVRPGSAVNATAQAAAADAGKGTKETAAN</sequence>
<comment type="caution">
    <text evidence="8">The sequence shown here is derived from an EMBL/GenBank/DDBJ whole genome shotgun (WGS) entry which is preliminary data.</text>
</comment>
<evidence type="ECO:0000259" key="7">
    <source>
        <dbReference type="Pfam" id="PF25967"/>
    </source>
</evidence>
<dbReference type="Pfam" id="PF25967">
    <property type="entry name" value="RND-MFP_C"/>
    <property type="match status" value="1"/>
</dbReference>
<comment type="subcellular location">
    <subcellularLocation>
        <location evidence="1">Cell envelope</location>
    </subcellularLocation>
</comment>
<dbReference type="Gene3D" id="2.40.420.20">
    <property type="match status" value="1"/>
</dbReference>
<comment type="similarity">
    <text evidence="2">Belongs to the membrane fusion protein (MFP) (TC 8.A.1) family.</text>
</comment>
<reference evidence="8 9" key="1">
    <citation type="submission" date="2020-08" db="EMBL/GenBank/DDBJ databases">
        <title>Genomic Encyclopedia of Type Strains, Phase IV (KMG-IV): sequencing the most valuable type-strain genomes for metagenomic binning, comparative biology and taxonomic classification.</title>
        <authorList>
            <person name="Goeker M."/>
        </authorList>
    </citation>
    <scope>NUCLEOTIDE SEQUENCE [LARGE SCALE GENOMIC DNA]</scope>
    <source>
        <strain evidence="8 9">DSM 26575</strain>
    </source>
</reference>
<dbReference type="GO" id="GO:0046677">
    <property type="term" value="P:response to antibiotic"/>
    <property type="evidence" value="ECO:0007669"/>
    <property type="project" value="TreeGrafter"/>
</dbReference>
<dbReference type="Gene3D" id="1.10.287.470">
    <property type="entry name" value="Helix hairpin bin"/>
    <property type="match status" value="1"/>
</dbReference>
<dbReference type="GO" id="GO:0022857">
    <property type="term" value="F:transmembrane transporter activity"/>
    <property type="evidence" value="ECO:0007669"/>
    <property type="project" value="InterPro"/>
</dbReference>
<accession>A0A7W6GD74</accession>
<dbReference type="Pfam" id="PF25917">
    <property type="entry name" value="BSH_RND"/>
    <property type="match status" value="1"/>
</dbReference>
<dbReference type="PANTHER" id="PTHR30158">
    <property type="entry name" value="ACRA/E-RELATED COMPONENT OF DRUG EFFLUX TRANSPORTER"/>
    <property type="match status" value="1"/>
</dbReference>
<keyword evidence="9" id="KW-1185">Reference proteome</keyword>
<feature type="domain" description="Multidrug resistance protein MdtA-like C-terminal permuted SH3" evidence="7">
    <location>
        <begin position="306"/>
        <end position="364"/>
    </location>
</feature>
<dbReference type="Gene3D" id="2.40.30.170">
    <property type="match status" value="1"/>
</dbReference>
<dbReference type="Gene3D" id="2.40.50.100">
    <property type="match status" value="1"/>
</dbReference>
<dbReference type="InterPro" id="IPR058626">
    <property type="entry name" value="MdtA-like_b-barrel"/>
</dbReference>
<dbReference type="InterPro" id="IPR058624">
    <property type="entry name" value="MdtA-like_HH"/>
</dbReference>
<dbReference type="NCBIfam" id="TIGR01730">
    <property type="entry name" value="RND_mfp"/>
    <property type="match status" value="1"/>
</dbReference>
<feature type="chain" id="PRO_5031211692" evidence="3">
    <location>
        <begin position="32"/>
        <end position="394"/>
    </location>
</feature>
<feature type="domain" description="Multidrug resistance protein MdtA-like barrel-sandwich hybrid" evidence="5">
    <location>
        <begin position="66"/>
        <end position="202"/>
    </location>
</feature>
<dbReference type="GO" id="GO:0030313">
    <property type="term" value="C:cell envelope"/>
    <property type="evidence" value="ECO:0007669"/>
    <property type="project" value="UniProtKB-SubCell"/>
</dbReference>
<dbReference type="Pfam" id="PF25944">
    <property type="entry name" value="Beta-barrel_RND"/>
    <property type="match status" value="1"/>
</dbReference>
<evidence type="ECO:0000313" key="8">
    <source>
        <dbReference type="EMBL" id="MBB3965336.1"/>
    </source>
</evidence>
<dbReference type="AlphaFoldDB" id="A0A7W6GD74"/>
<proteinExistence type="inferred from homology"/>